<accession>A0A0A9DJW1</accession>
<organism evidence="1">
    <name type="scientific">Arundo donax</name>
    <name type="common">Giant reed</name>
    <name type="synonym">Donax arundinaceus</name>
    <dbReference type="NCBI Taxonomy" id="35708"/>
    <lineage>
        <taxon>Eukaryota</taxon>
        <taxon>Viridiplantae</taxon>
        <taxon>Streptophyta</taxon>
        <taxon>Embryophyta</taxon>
        <taxon>Tracheophyta</taxon>
        <taxon>Spermatophyta</taxon>
        <taxon>Magnoliopsida</taxon>
        <taxon>Liliopsida</taxon>
        <taxon>Poales</taxon>
        <taxon>Poaceae</taxon>
        <taxon>PACMAD clade</taxon>
        <taxon>Arundinoideae</taxon>
        <taxon>Arundineae</taxon>
        <taxon>Arundo</taxon>
    </lineage>
</organism>
<proteinExistence type="predicted"/>
<name>A0A0A9DJW1_ARUDO</name>
<sequence length="249" mass="28020">MEFEFERRKVTKEDVKELIFCEILEYHPQLLKDYMNGTEKTNFLYPSAVDNFRRQFANLEENGGKSGALIPSSDRKHVSLPRTTTVHSNPIPPNVNSQVPQRIPTARPRRVVGPVKPYENSAAVDPYNQRRVARNPVLPPATSNLSAYTYNRKSDNSDRELQQELEKDHMQYQPSQHFMDAKTVPQMSPDLRSSYYVAKGVPKAGVVERAVLQSSMIQGITPFNGIAAVGGGGGYNKVNAVQYGVSRMY</sequence>
<evidence type="ECO:0000313" key="1">
    <source>
        <dbReference type="EMBL" id="JAD84047.1"/>
    </source>
</evidence>
<dbReference type="EMBL" id="GBRH01213848">
    <property type="protein sequence ID" value="JAD84047.1"/>
    <property type="molecule type" value="Transcribed_RNA"/>
</dbReference>
<reference evidence="1" key="1">
    <citation type="submission" date="2014-09" db="EMBL/GenBank/DDBJ databases">
        <authorList>
            <person name="Magalhaes I.L.F."/>
            <person name="Oliveira U."/>
            <person name="Santos F.R."/>
            <person name="Vidigal T.H.D.A."/>
            <person name="Brescovit A.D."/>
            <person name="Santos A.J."/>
        </authorList>
    </citation>
    <scope>NUCLEOTIDE SEQUENCE</scope>
    <source>
        <tissue evidence="1">Shoot tissue taken approximately 20 cm above the soil surface</tissue>
    </source>
</reference>
<protein>
    <submittedName>
        <fullName evidence="1">Uncharacterized protein</fullName>
    </submittedName>
</protein>
<reference evidence="1" key="2">
    <citation type="journal article" date="2015" name="Data Brief">
        <title>Shoot transcriptome of the giant reed, Arundo donax.</title>
        <authorList>
            <person name="Barrero R.A."/>
            <person name="Guerrero F.D."/>
            <person name="Moolhuijzen P."/>
            <person name="Goolsby J.A."/>
            <person name="Tidwell J."/>
            <person name="Bellgard S.E."/>
            <person name="Bellgard M.I."/>
        </authorList>
    </citation>
    <scope>NUCLEOTIDE SEQUENCE</scope>
    <source>
        <tissue evidence="1">Shoot tissue taken approximately 20 cm above the soil surface</tissue>
    </source>
</reference>
<dbReference type="AlphaFoldDB" id="A0A0A9DJW1"/>